<name>Q3ARG4_CHLCH</name>
<evidence type="ECO:0000313" key="2">
    <source>
        <dbReference type="EMBL" id="ABB28411.1"/>
    </source>
</evidence>
<dbReference type="EMBL" id="CP000108">
    <property type="protein sequence ID" value="ABB28411.1"/>
    <property type="molecule type" value="Genomic_DNA"/>
</dbReference>
<gene>
    <name evidence="2" type="ordered locus">Cag_1149</name>
</gene>
<dbReference type="STRING" id="340177.Cag_1149"/>
<evidence type="ECO:0000256" key="1">
    <source>
        <dbReference type="SAM" id="SignalP"/>
    </source>
</evidence>
<dbReference type="KEGG" id="cch:Cag_1149"/>
<dbReference type="AlphaFoldDB" id="Q3ARG4"/>
<proteinExistence type="predicted"/>
<dbReference type="OrthoDB" id="7361822at2"/>
<evidence type="ECO:0008006" key="3">
    <source>
        <dbReference type="Google" id="ProtNLM"/>
    </source>
</evidence>
<keyword evidence="1" id="KW-0732">Signal</keyword>
<organism evidence="2">
    <name type="scientific">Chlorobium chlorochromatii (strain CaD3)</name>
    <dbReference type="NCBI Taxonomy" id="340177"/>
    <lineage>
        <taxon>Bacteria</taxon>
        <taxon>Pseudomonadati</taxon>
        <taxon>Chlorobiota</taxon>
        <taxon>Chlorobiia</taxon>
        <taxon>Chlorobiales</taxon>
        <taxon>Chlorobiaceae</taxon>
        <taxon>Chlorobium/Pelodictyon group</taxon>
        <taxon>Chlorobium</taxon>
    </lineage>
</organism>
<accession>Q3ARG4</accession>
<dbReference type="InterPro" id="IPR027396">
    <property type="entry name" value="DsrEFH-like"/>
</dbReference>
<protein>
    <recommendedName>
        <fullName evidence="3">DsrE/DsrF-like family protein</fullName>
    </recommendedName>
</protein>
<sequence>MLRKKLPLLLCAAALLSPMNSLYAGKPTAQAKSSVADGAAAASSNQASMSAIVPVADHTKGIYLVLTEADAMTQMMALVLATQHLEQGKTVQVLLCGPAAKLAVKNCKEEPTIFKPINKSPQMLLAVLLSRGVQVEVCPLFLPNSNMTQEQLIAGVTVAKPPVVASQMRADGIKTMNF</sequence>
<dbReference type="Gene3D" id="3.40.1260.10">
    <property type="entry name" value="DsrEFH-like"/>
    <property type="match status" value="1"/>
</dbReference>
<feature type="signal peptide" evidence="1">
    <location>
        <begin position="1"/>
        <end position="23"/>
    </location>
</feature>
<dbReference type="eggNOG" id="COG2044">
    <property type="taxonomic scope" value="Bacteria"/>
</dbReference>
<dbReference type="SUPFAM" id="SSF75169">
    <property type="entry name" value="DsrEFH-like"/>
    <property type="match status" value="1"/>
</dbReference>
<reference evidence="2" key="1">
    <citation type="submission" date="2005-08" db="EMBL/GenBank/DDBJ databases">
        <title>Complete sequence of Chlorobium chlorochromatii CaD3.</title>
        <authorList>
            <person name="Copeland A."/>
            <person name="Lucas S."/>
            <person name="Lapidus A."/>
            <person name="Barry K."/>
            <person name="Detter J.C."/>
            <person name="Glavina T."/>
            <person name="Hammon N."/>
            <person name="Israni S."/>
            <person name="Pitluck S."/>
            <person name="Bryant D."/>
            <person name="Schmutz J."/>
            <person name="Larimer F."/>
            <person name="Land M."/>
            <person name="Kyrpides N."/>
            <person name="Ivanova N."/>
            <person name="Richardson P."/>
        </authorList>
    </citation>
    <scope>NUCLEOTIDE SEQUENCE [LARGE SCALE GENOMIC DNA]</scope>
    <source>
        <strain evidence="2">CaD3</strain>
    </source>
</reference>
<dbReference type="HOGENOM" id="CLU_129170_0_0_10"/>
<feature type="chain" id="PRO_5004223932" description="DsrE/DsrF-like family protein" evidence="1">
    <location>
        <begin position="24"/>
        <end position="178"/>
    </location>
</feature>